<accession>A0ABY8A2N0</accession>
<protein>
    <submittedName>
        <fullName evidence="2">Uncharacterized protein</fullName>
    </submittedName>
</protein>
<dbReference type="RefSeq" id="WP_275305725.1">
    <property type="nucleotide sequence ID" value="NZ_CP095749.1"/>
</dbReference>
<sequence>MAQAQQAAERARRAAGRATQAAEDALGRAGVADRAVPGASATSQAFTQDVIAPQQQAVLEAEAAVRELAARPERNAEHLRELAELIDLRDELPHLERDKEAAEAA</sequence>
<keyword evidence="3" id="KW-1185">Reference proteome</keyword>
<reference evidence="2 3" key="1">
    <citation type="submission" date="2022-03" db="EMBL/GenBank/DDBJ databases">
        <title>Streptomyces yunnanensis P86,complete genome.</title>
        <authorList>
            <person name="Chen S."/>
            <person name="Zhang Q."/>
        </authorList>
    </citation>
    <scope>NUCLEOTIDE SEQUENCE [LARGE SCALE GENOMIC DNA]</scope>
    <source>
        <strain evidence="2 3">P86</strain>
    </source>
</reference>
<organism evidence="2 3">
    <name type="scientific">Streptomyces yunnanensis</name>
    <dbReference type="NCBI Taxonomy" id="156453"/>
    <lineage>
        <taxon>Bacteria</taxon>
        <taxon>Bacillati</taxon>
        <taxon>Actinomycetota</taxon>
        <taxon>Actinomycetes</taxon>
        <taxon>Kitasatosporales</taxon>
        <taxon>Streptomycetaceae</taxon>
        <taxon>Streptomyces</taxon>
    </lineage>
</organism>
<dbReference type="EMBL" id="CP095749">
    <property type="protein sequence ID" value="WEB37967.1"/>
    <property type="molecule type" value="Genomic_DNA"/>
</dbReference>
<evidence type="ECO:0000313" key="3">
    <source>
        <dbReference type="Proteomes" id="UP001218629"/>
    </source>
</evidence>
<evidence type="ECO:0000256" key="1">
    <source>
        <dbReference type="SAM" id="MobiDB-lite"/>
    </source>
</evidence>
<name>A0ABY8A2N0_9ACTN</name>
<feature type="region of interest" description="Disordered" evidence="1">
    <location>
        <begin position="1"/>
        <end position="45"/>
    </location>
</feature>
<proteinExistence type="predicted"/>
<dbReference type="Proteomes" id="UP001218629">
    <property type="component" value="Chromosome"/>
</dbReference>
<gene>
    <name evidence="2" type="ORF">MOV08_00645</name>
</gene>
<evidence type="ECO:0000313" key="2">
    <source>
        <dbReference type="EMBL" id="WEB37967.1"/>
    </source>
</evidence>